<evidence type="ECO:0000313" key="12">
    <source>
        <dbReference type="EMBL" id="CAD7686047.1"/>
    </source>
</evidence>
<evidence type="ECO:0000256" key="9">
    <source>
        <dbReference type="ARBA" id="ARBA00023216"/>
    </source>
</evidence>
<keyword evidence="4" id="KW-0272">Extracellular matrix</keyword>
<keyword evidence="3" id="KW-0964">Secreted</keyword>
<reference evidence="12" key="1">
    <citation type="submission" date="2020-12" db="EMBL/GenBank/DDBJ databases">
        <authorList>
            <consortium name="Molecular Ecology Group"/>
        </authorList>
    </citation>
    <scope>NUCLEOTIDE SEQUENCE</scope>
    <source>
        <strain evidence="12">TBG_1078</strain>
    </source>
</reference>
<keyword evidence="10" id="KW-0111">Calcium/phospholipid-binding</keyword>
<evidence type="ECO:0000256" key="5">
    <source>
        <dbReference type="ARBA" id="ARBA00022553"/>
    </source>
</evidence>
<gene>
    <name evidence="12" type="ORF">NYPRO_LOCUS18840</name>
</gene>
<dbReference type="PANTHER" id="PTHR10502:SF18">
    <property type="entry name" value="ANNEXIN A2-RELATED"/>
    <property type="match status" value="1"/>
</dbReference>
<evidence type="ECO:0000256" key="4">
    <source>
        <dbReference type="ARBA" id="ARBA00022530"/>
    </source>
</evidence>
<evidence type="ECO:0000256" key="7">
    <source>
        <dbReference type="ARBA" id="ARBA00022837"/>
    </source>
</evidence>
<evidence type="ECO:0000256" key="8">
    <source>
        <dbReference type="ARBA" id="ARBA00022869"/>
    </source>
</evidence>
<evidence type="ECO:0000256" key="1">
    <source>
        <dbReference type="ARBA" id="ARBA00004302"/>
    </source>
</evidence>
<evidence type="ECO:0000256" key="2">
    <source>
        <dbReference type="ARBA" id="ARBA00007831"/>
    </source>
</evidence>
<protein>
    <submittedName>
        <fullName evidence="12">(raccoon dog) hypothetical protein</fullName>
    </submittedName>
</protein>
<evidence type="ECO:0000256" key="6">
    <source>
        <dbReference type="ARBA" id="ARBA00022737"/>
    </source>
</evidence>
<evidence type="ECO:0000313" key="13">
    <source>
        <dbReference type="Proteomes" id="UP000645828"/>
    </source>
</evidence>
<evidence type="ECO:0000256" key="11">
    <source>
        <dbReference type="SAM" id="Coils"/>
    </source>
</evidence>
<keyword evidence="6" id="KW-0677">Repeat</keyword>
<name>A0A811ZBE8_NYCPR</name>
<proteinExistence type="inferred from homology"/>
<dbReference type="SUPFAM" id="SSF47874">
    <property type="entry name" value="Annexin"/>
    <property type="match status" value="1"/>
</dbReference>
<keyword evidence="8" id="KW-0084">Basement membrane</keyword>
<dbReference type="PANTHER" id="PTHR10502">
    <property type="entry name" value="ANNEXIN"/>
    <property type="match status" value="1"/>
</dbReference>
<evidence type="ECO:0000256" key="3">
    <source>
        <dbReference type="ARBA" id="ARBA00022525"/>
    </source>
</evidence>
<dbReference type="GO" id="GO:0005604">
    <property type="term" value="C:basement membrane"/>
    <property type="evidence" value="ECO:0007669"/>
    <property type="project" value="UniProtKB-SubCell"/>
</dbReference>
<dbReference type="GO" id="GO:0004859">
    <property type="term" value="F:phospholipase inhibitor activity"/>
    <property type="evidence" value="ECO:0007669"/>
    <property type="project" value="InterPro"/>
</dbReference>
<feature type="coiled-coil region" evidence="11">
    <location>
        <begin position="174"/>
        <end position="234"/>
    </location>
</feature>
<comment type="subcellular location">
    <subcellularLocation>
        <location evidence="1">Secreted</location>
        <location evidence="1">Extracellular space</location>
        <location evidence="1">Extracellular matrix</location>
        <location evidence="1">Basement membrane</location>
    </subcellularLocation>
</comment>
<dbReference type="GO" id="GO:0005737">
    <property type="term" value="C:cytoplasm"/>
    <property type="evidence" value="ECO:0007669"/>
    <property type="project" value="TreeGrafter"/>
</dbReference>
<dbReference type="GO" id="GO:0005544">
    <property type="term" value="F:calcium-dependent phospholipid binding"/>
    <property type="evidence" value="ECO:0007669"/>
    <property type="project" value="UniProtKB-KW"/>
</dbReference>
<keyword evidence="5" id="KW-0597">Phosphoprotein</keyword>
<dbReference type="Pfam" id="PF00191">
    <property type="entry name" value="Annexin"/>
    <property type="match status" value="1"/>
</dbReference>
<accession>A0A811ZBE8</accession>
<sequence length="251" mass="28767">MSTVHKILFKLILEGDQSMPPSAYGLVKVYTNFDAERYALNNEMAIKTKGVDEVTTANIVTNCSNEQRKATEPASALRSALSGHLETMILGLLKTPAQYDASELKTSMKETNIRGLMIYEEMCKTDLEKDIISDTSGDFRKLMVALAKDAWDLYDAEVKRKGTDMPKYKSYSPNDMLENIKKEAEGDLKNSERDKYMISLICEIHILKYEFKKQNKMKEEKKQAKKTSLKYREQGHPRDKKINIQKSILFL</sequence>
<dbReference type="Proteomes" id="UP000645828">
    <property type="component" value="Unassembled WGS sequence"/>
</dbReference>
<dbReference type="GO" id="GO:0005634">
    <property type="term" value="C:nucleus"/>
    <property type="evidence" value="ECO:0007669"/>
    <property type="project" value="TreeGrafter"/>
</dbReference>
<dbReference type="Gene3D" id="1.10.220.10">
    <property type="entry name" value="Annexin"/>
    <property type="match status" value="1"/>
</dbReference>
<dbReference type="GO" id="GO:1905602">
    <property type="term" value="P:positive regulation of receptor-mediated endocytosis involved in cholesterol transport"/>
    <property type="evidence" value="ECO:0007669"/>
    <property type="project" value="TreeGrafter"/>
</dbReference>
<keyword evidence="7" id="KW-0106">Calcium</keyword>
<keyword evidence="11" id="KW-0175">Coiled coil</keyword>
<dbReference type="GO" id="GO:0008092">
    <property type="term" value="F:cytoskeletal protein binding"/>
    <property type="evidence" value="ECO:0007669"/>
    <property type="project" value="InterPro"/>
</dbReference>
<dbReference type="PRINTS" id="PR00198">
    <property type="entry name" value="ANNEXINII"/>
</dbReference>
<dbReference type="GO" id="GO:0012506">
    <property type="term" value="C:vesicle membrane"/>
    <property type="evidence" value="ECO:0007669"/>
    <property type="project" value="TreeGrafter"/>
</dbReference>
<dbReference type="GO" id="GO:0005886">
    <property type="term" value="C:plasma membrane"/>
    <property type="evidence" value="ECO:0007669"/>
    <property type="project" value="TreeGrafter"/>
</dbReference>
<dbReference type="EMBL" id="CAJHUB010000761">
    <property type="protein sequence ID" value="CAD7686047.1"/>
    <property type="molecule type" value="Genomic_DNA"/>
</dbReference>
<comment type="caution">
    <text evidence="12">The sequence shown here is derived from an EMBL/GenBank/DDBJ whole genome shotgun (WGS) entry which is preliminary data.</text>
</comment>
<dbReference type="GO" id="GO:0005509">
    <property type="term" value="F:calcium ion binding"/>
    <property type="evidence" value="ECO:0007669"/>
    <property type="project" value="InterPro"/>
</dbReference>
<dbReference type="InterPro" id="IPR037104">
    <property type="entry name" value="Annexin_sf"/>
</dbReference>
<dbReference type="InterPro" id="IPR018502">
    <property type="entry name" value="Annexin_repeat"/>
</dbReference>
<organism evidence="12 13">
    <name type="scientific">Nyctereutes procyonoides</name>
    <name type="common">Raccoon dog</name>
    <name type="synonym">Canis procyonoides</name>
    <dbReference type="NCBI Taxonomy" id="34880"/>
    <lineage>
        <taxon>Eukaryota</taxon>
        <taxon>Metazoa</taxon>
        <taxon>Chordata</taxon>
        <taxon>Craniata</taxon>
        <taxon>Vertebrata</taxon>
        <taxon>Euteleostomi</taxon>
        <taxon>Mammalia</taxon>
        <taxon>Eutheria</taxon>
        <taxon>Laurasiatheria</taxon>
        <taxon>Carnivora</taxon>
        <taxon>Caniformia</taxon>
        <taxon>Canidae</taxon>
        <taxon>Nyctereutes</taxon>
    </lineage>
</organism>
<keyword evidence="9" id="KW-0041">Annexin</keyword>
<comment type="similarity">
    <text evidence="2">Belongs to the annexin family.</text>
</comment>
<evidence type="ECO:0000256" key="10">
    <source>
        <dbReference type="ARBA" id="ARBA00023302"/>
    </source>
</evidence>
<dbReference type="InterPro" id="IPR002389">
    <property type="entry name" value="ANX2"/>
</dbReference>
<dbReference type="GO" id="GO:0001786">
    <property type="term" value="F:phosphatidylserine binding"/>
    <property type="evidence" value="ECO:0007669"/>
    <property type="project" value="TreeGrafter"/>
</dbReference>
<dbReference type="AlphaFoldDB" id="A0A811ZBE8"/>
<keyword evidence="13" id="KW-1185">Reference proteome</keyword>